<dbReference type="InterPro" id="IPR008964">
    <property type="entry name" value="Invasin/intimin_cell_adhesion"/>
</dbReference>
<feature type="chain" id="PRO_5046840523" evidence="2">
    <location>
        <begin position="34"/>
        <end position="319"/>
    </location>
</feature>
<evidence type="ECO:0000313" key="4">
    <source>
        <dbReference type="EMBL" id="UXY16395.1"/>
    </source>
</evidence>
<keyword evidence="2" id="KW-0732">Signal</keyword>
<feature type="signal peptide" evidence="2">
    <location>
        <begin position="1"/>
        <end position="33"/>
    </location>
</feature>
<dbReference type="EMBL" id="CP106753">
    <property type="protein sequence ID" value="UXY16395.1"/>
    <property type="molecule type" value="Genomic_DNA"/>
</dbReference>
<gene>
    <name evidence="4" type="ORF">N8I74_05080</name>
</gene>
<dbReference type="Gene3D" id="2.60.40.10">
    <property type="entry name" value="Immunoglobulins"/>
    <property type="match status" value="2"/>
</dbReference>
<dbReference type="SUPFAM" id="SSF49373">
    <property type="entry name" value="Invasin/intimin cell-adhesion fragments"/>
    <property type="match status" value="1"/>
</dbReference>
<evidence type="ECO:0000256" key="2">
    <source>
        <dbReference type="SAM" id="SignalP"/>
    </source>
</evidence>
<reference evidence="4" key="1">
    <citation type="submission" date="2022-10" db="EMBL/GenBank/DDBJ databases">
        <title>Chitiniphilus purpureus sp. nov., a novel chitin-degrading bacterium isolated from crawfish pond sediment.</title>
        <authorList>
            <person name="Li K."/>
        </authorList>
    </citation>
    <scope>NUCLEOTIDE SEQUENCE</scope>
    <source>
        <strain evidence="4">CD1</strain>
    </source>
</reference>
<evidence type="ECO:0000259" key="3">
    <source>
        <dbReference type="PROSITE" id="PS51127"/>
    </source>
</evidence>
<proteinExistence type="inferred from homology"/>
<sequence>MDITTLTRSCFRQAAQITAVASLALLAACNGTANTSDGGSNTEPTPTPAPSVQASRIDFLLSSKELPDNSAVSVTATVMDNGNKVISDAPVTLAVTSGSLINATATTNEAGQVTAELTTGGDATPRTITITATSGSAVATALVTVVGNSAKSVKVGTSNVTAEPTDTQYSKPYNVLVTDANGLPVKNATVQLTLEPIRYWKGYREWDQTVTPNAWTFTSRVMTNCTSGGDCKPATVNPANVITDANGFAFFNVIYAKNYAGWAEMRLTATATLSGNVTATDVSEFTLMGLAKDYQTQGISSPGRCSPFNALTDYVGTCP</sequence>
<organism evidence="4 5">
    <name type="scientific">Chitiniphilus purpureus</name>
    <dbReference type="NCBI Taxonomy" id="2981137"/>
    <lineage>
        <taxon>Bacteria</taxon>
        <taxon>Pseudomonadati</taxon>
        <taxon>Pseudomonadota</taxon>
        <taxon>Betaproteobacteria</taxon>
        <taxon>Neisseriales</taxon>
        <taxon>Chitinibacteraceae</taxon>
        <taxon>Chitiniphilus</taxon>
    </lineage>
</organism>
<dbReference type="PROSITE" id="PS51127">
    <property type="entry name" value="BIG1"/>
    <property type="match status" value="1"/>
</dbReference>
<feature type="domain" description="Big-1" evidence="3">
    <location>
        <begin position="56"/>
        <end position="146"/>
    </location>
</feature>
<accession>A0ABY6DPW1</accession>
<keyword evidence="5" id="KW-1185">Reference proteome</keyword>
<dbReference type="InterPro" id="IPR003344">
    <property type="entry name" value="Big_1_dom"/>
</dbReference>
<evidence type="ECO:0000256" key="1">
    <source>
        <dbReference type="ARBA" id="ARBA00010116"/>
    </source>
</evidence>
<comment type="similarity">
    <text evidence="1">Belongs to the intimin/invasin family.</text>
</comment>
<dbReference type="RefSeq" id="WP_263125859.1">
    <property type="nucleotide sequence ID" value="NZ_CP106753.1"/>
</dbReference>
<evidence type="ECO:0000313" key="5">
    <source>
        <dbReference type="Proteomes" id="UP001061302"/>
    </source>
</evidence>
<name>A0ABY6DPW1_9NEIS</name>
<dbReference type="Proteomes" id="UP001061302">
    <property type="component" value="Chromosome"/>
</dbReference>
<protein>
    <submittedName>
        <fullName evidence="4">Ig-like domain-containing protein</fullName>
    </submittedName>
</protein>
<dbReference type="InterPro" id="IPR013783">
    <property type="entry name" value="Ig-like_fold"/>
</dbReference>